<evidence type="ECO:0000313" key="5">
    <source>
        <dbReference type="Proteomes" id="UP000639772"/>
    </source>
</evidence>
<evidence type="ECO:0000256" key="1">
    <source>
        <dbReference type="SAM" id="MobiDB-lite"/>
    </source>
</evidence>
<protein>
    <submittedName>
        <fullName evidence="2">Uncharacterized protein</fullName>
    </submittedName>
</protein>
<keyword evidence="4" id="KW-1185">Reference proteome</keyword>
<gene>
    <name evidence="3" type="ORF">HPP92_016538</name>
    <name evidence="2" type="ORF">HPP92_017126</name>
</gene>
<reference evidence="4 5" key="1">
    <citation type="journal article" date="2020" name="Nat. Food">
        <title>A phased Vanilla planifolia genome enables genetic improvement of flavour and production.</title>
        <authorList>
            <person name="Hasing T."/>
            <person name="Tang H."/>
            <person name="Brym M."/>
            <person name="Khazi F."/>
            <person name="Huang T."/>
            <person name="Chambers A.H."/>
        </authorList>
    </citation>
    <scope>NUCLEOTIDE SEQUENCE [LARGE SCALE GENOMIC DNA]</scope>
    <source>
        <tissue evidence="2">Leaf</tissue>
    </source>
</reference>
<dbReference type="EMBL" id="JADCNL010000008">
    <property type="protein sequence ID" value="KAG0470426.1"/>
    <property type="molecule type" value="Genomic_DNA"/>
</dbReference>
<sequence>MSRCFAQTRPDTVSNHGRQSIGATTVFAAVRAPHDRREDPNKVLPRVRSAAAATFPNAMFPPEFILTATPDDWRR</sequence>
<organism evidence="2 4">
    <name type="scientific">Vanilla planifolia</name>
    <name type="common">Vanilla</name>
    <dbReference type="NCBI Taxonomy" id="51239"/>
    <lineage>
        <taxon>Eukaryota</taxon>
        <taxon>Viridiplantae</taxon>
        <taxon>Streptophyta</taxon>
        <taxon>Embryophyta</taxon>
        <taxon>Tracheophyta</taxon>
        <taxon>Spermatophyta</taxon>
        <taxon>Magnoliopsida</taxon>
        <taxon>Liliopsida</taxon>
        <taxon>Asparagales</taxon>
        <taxon>Orchidaceae</taxon>
        <taxon>Vanilloideae</taxon>
        <taxon>Vanilleae</taxon>
        <taxon>Vanilla</taxon>
    </lineage>
</organism>
<evidence type="ECO:0000313" key="3">
    <source>
        <dbReference type="EMBL" id="KAG0471992.1"/>
    </source>
</evidence>
<name>A0A835UST8_VANPL</name>
<accession>A0A835UST8</accession>
<evidence type="ECO:0000313" key="2">
    <source>
        <dbReference type="EMBL" id="KAG0470426.1"/>
    </source>
</evidence>
<feature type="compositionally biased region" description="Polar residues" evidence="1">
    <location>
        <begin position="9"/>
        <end position="20"/>
    </location>
</feature>
<comment type="caution">
    <text evidence="2">The sequence shown here is derived from an EMBL/GenBank/DDBJ whole genome shotgun (WGS) entry which is preliminary data.</text>
</comment>
<dbReference type="EMBL" id="JADCNM010000008">
    <property type="protein sequence ID" value="KAG0471992.1"/>
    <property type="molecule type" value="Genomic_DNA"/>
</dbReference>
<dbReference type="Proteomes" id="UP000639772">
    <property type="component" value="Unassembled WGS sequence"/>
</dbReference>
<feature type="region of interest" description="Disordered" evidence="1">
    <location>
        <begin position="1"/>
        <end position="20"/>
    </location>
</feature>
<evidence type="ECO:0000313" key="4">
    <source>
        <dbReference type="Proteomes" id="UP000636800"/>
    </source>
</evidence>
<dbReference type="Proteomes" id="UP000636800">
    <property type="component" value="Unassembled WGS sequence"/>
</dbReference>
<dbReference type="AlphaFoldDB" id="A0A835UST8"/>
<proteinExistence type="predicted"/>